<keyword evidence="1" id="KW-0479">Metal-binding</keyword>
<dbReference type="Gene3D" id="3.30.70.20">
    <property type="match status" value="1"/>
</dbReference>
<keyword evidence="2" id="KW-0408">Iron</keyword>
<gene>
    <name evidence="5" type="ORF">HMPREF3182_00170</name>
</gene>
<evidence type="ECO:0000256" key="1">
    <source>
        <dbReference type="ARBA" id="ARBA00022723"/>
    </source>
</evidence>
<organism evidence="5 6">
    <name type="scientific">Megasphaera hutchinsoni</name>
    <dbReference type="NCBI Taxonomy" id="1588748"/>
    <lineage>
        <taxon>Bacteria</taxon>
        <taxon>Bacillati</taxon>
        <taxon>Bacillota</taxon>
        <taxon>Negativicutes</taxon>
        <taxon>Veillonellales</taxon>
        <taxon>Veillonellaceae</taxon>
        <taxon>Megasphaera</taxon>
    </lineage>
</organism>
<evidence type="ECO:0000256" key="2">
    <source>
        <dbReference type="ARBA" id="ARBA00023004"/>
    </source>
</evidence>
<comment type="caution">
    <text evidence="5">The sequence shown here is derived from an EMBL/GenBank/DDBJ whole genome shotgun (WGS) entry which is preliminary data.</text>
</comment>
<feature type="domain" description="4Fe-4S ferredoxin-type" evidence="4">
    <location>
        <begin position="40"/>
        <end position="69"/>
    </location>
</feature>
<dbReference type="Pfam" id="PF12838">
    <property type="entry name" value="Fer4_7"/>
    <property type="match status" value="1"/>
</dbReference>
<dbReference type="InterPro" id="IPR017900">
    <property type="entry name" value="4Fe4S_Fe_S_CS"/>
</dbReference>
<dbReference type="EMBL" id="LSDT01000003">
    <property type="protein sequence ID" value="KXB93033.1"/>
    <property type="molecule type" value="Genomic_DNA"/>
</dbReference>
<dbReference type="GO" id="GO:0046872">
    <property type="term" value="F:metal ion binding"/>
    <property type="evidence" value="ECO:0007669"/>
    <property type="project" value="UniProtKB-KW"/>
</dbReference>
<evidence type="ECO:0000256" key="3">
    <source>
        <dbReference type="ARBA" id="ARBA00023014"/>
    </source>
</evidence>
<dbReference type="PATRIC" id="fig|1588748.3.peg.163"/>
<dbReference type="PROSITE" id="PS00198">
    <property type="entry name" value="4FE4S_FER_1"/>
    <property type="match status" value="1"/>
</dbReference>
<keyword evidence="3" id="KW-0411">Iron-sulfur</keyword>
<accession>A0A134CLE3</accession>
<name>A0A134CLE3_9FIRM</name>
<dbReference type="STRING" id="1588748.HMPREF3182_00170"/>
<dbReference type="PROSITE" id="PS51379">
    <property type="entry name" value="4FE4S_FER_2"/>
    <property type="match status" value="2"/>
</dbReference>
<dbReference type="PANTHER" id="PTHR43122:SF2">
    <property type="entry name" value="FERREDOXIN SUBUNIT OF PYRUVATE:FLAVODOXIN OXIDOREDUCTASE"/>
    <property type="match status" value="1"/>
</dbReference>
<reference evidence="6" key="1">
    <citation type="submission" date="2016-01" db="EMBL/GenBank/DDBJ databases">
        <authorList>
            <person name="Mitreva M."/>
            <person name="Pepin K.H."/>
            <person name="Mihindukulasuriya K.A."/>
            <person name="Fulton R."/>
            <person name="Fronick C."/>
            <person name="O'Laughlin M."/>
            <person name="Miner T."/>
            <person name="Herter B."/>
            <person name="Rosa B.A."/>
            <person name="Cordes M."/>
            <person name="Tomlinson C."/>
            <person name="Wollam A."/>
            <person name="Palsikar V.B."/>
            <person name="Mardis E.R."/>
            <person name="Wilson R.K."/>
        </authorList>
    </citation>
    <scope>NUCLEOTIDE SEQUENCE [LARGE SCALE GENOMIC DNA]</scope>
    <source>
        <strain evidence="6">KA00182</strain>
    </source>
</reference>
<sequence length="69" mass="7390">MAMYLTFHQEKCKGCGLCITVCPKKILALEEGTNIKGYRPASCTDVESCIGCASCAKICPDSIITIAKD</sequence>
<dbReference type="AlphaFoldDB" id="A0A134CLE3"/>
<dbReference type="GO" id="GO:0051536">
    <property type="term" value="F:iron-sulfur cluster binding"/>
    <property type="evidence" value="ECO:0007669"/>
    <property type="project" value="UniProtKB-KW"/>
</dbReference>
<evidence type="ECO:0000313" key="6">
    <source>
        <dbReference type="Proteomes" id="UP000070160"/>
    </source>
</evidence>
<evidence type="ECO:0000313" key="5">
    <source>
        <dbReference type="EMBL" id="KXB93033.1"/>
    </source>
</evidence>
<dbReference type="RefSeq" id="WP_062484935.1">
    <property type="nucleotide sequence ID" value="NZ_KQ960926.1"/>
</dbReference>
<keyword evidence="6" id="KW-1185">Reference proteome</keyword>
<evidence type="ECO:0000259" key="4">
    <source>
        <dbReference type="PROSITE" id="PS51379"/>
    </source>
</evidence>
<dbReference type="Proteomes" id="UP000070160">
    <property type="component" value="Unassembled WGS sequence"/>
</dbReference>
<proteinExistence type="predicted"/>
<dbReference type="PANTHER" id="PTHR43122">
    <property type="entry name" value="FERREDOXIN SUBUNIT OF PYRUVATE:FLAVODOXIN OXIDOREDUCTASE-RELATED"/>
    <property type="match status" value="1"/>
</dbReference>
<dbReference type="SUPFAM" id="SSF54862">
    <property type="entry name" value="4Fe-4S ferredoxins"/>
    <property type="match status" value="1"/>
</dbReference>
<dbReference type="InterPro" id="IPR017896">
    <property type="entry name" value="4Fe4S_Fe-S-bd"/>
</dbReference>
<feature type="domain" description="4Fe-4S ferredoxin-type" evidence="4">
    <location>
        <begin position="3"/>
        <end position="32"/>
    </location>
</feature>
<protein>
    <submittedName>
        <fullName evidence="5">Ferredoxin-2 family protein</fullName>
    </submittedName>
</protein>